<keyword evidence="1" id="KW-0732">Signal</keyword>
<evidence type="ECO:0000259" key="3">
    <source>
        <dbReference type="SMART" id="SM00892"/>
    </source>
</evidence>
<evidence type="ECO:0000256" key="1">
    <source>
        <dbReference type="SAM" id="SignalP"/>
    </source>
</evidence>
<reference evidence="4 5" key="1">
    <citation type="submission" date="2019-08" db="EMBL/GenBank/DDBJ databases">
        <title>A chromosome-level genome assembly, high-density linkage maps, and genome scans reveal the genomic architecture of hybrid incompatibilities underlying speciation via character displacement in darters (Percidae: Etheostominae).</title>
        <authorList>
            <person name="Moran R.L."/>
            <person name="Catchen J.M."/>
            <person name="Fuller R.C."/>
        </authorList>
    </citation>
    <scope>NUCLEOTIDE SEQUENCE [LARGE SCALE GENOMIC DNA]</scope>
    <source>
        <strain evidence="4">EspeVRDwgs_2016</strain>
        <tissue evidence="4">Muscle</tissue>
    </source>
</reference>
<feature type="domain" description="DNA/RNA non-specific endonuclease/pyrophosphatase/phosphodiesterase" evidence="3">
    <location>
        <begin position="721"/>
        <end position="939"/>
    </location>
</feature>
<feature type="signal peptide" evidence="1">
    <location>
        <begin position="1"/>
        <end position="22"/>
    </location>
</feature>
<accession>A0A5J5CPL9</accession>
<dbReference type="AlphaFoldDB" id="A0A5J5CPL9"/>
<feature type="domain" description="DNA/RNA non-specific endonuclease/pyrophosphatase/phosphodiesterase" evidence="3">
    <location>
        <begin position="58"/>
        <end position="276"/>
    </location>
</feature>
<feature type="domain" description="ENPP1-3/EXOG-like endonuclease/phosphodiesterase" evidence="2">
    <location>
        <begin position="722"/>
        <end position="953"/>
    </location>
</feature>
<dbReference type="InterPro" id="IPR044929">
    <property type="entry name" value="DNA/RNA_non-sp_Endonuclease_sf"/>
</dbReference>
<dbReference type="EMBL" id="VOFY01000019">
    <property type="protein sequence ID" value="KAA8582536.1"/>
    <property type="molecule type" value="Genomic_DNA"/>
</dbReference>
<dbReference type="Gene3D" id="3.40.570.10">
    <property type="entry name" value="Extracellular Endonuclease, subunit A"/>
    <property type="match status" value="3"/>
</dbReference>
<feature type="domain" description="ENPP1-3/EXOG-like endonuclease/phosphodiesterase" evidence="2">
    <location>
        <begin position="393"/>
        <end position="608"/>
    </location>
</feature>
<protein>
    <recommendedName>
        <fullName evidence="6">DNA/RNA non-specific endonuclease domain-containing protein</fullName>
    </recommendedName>
</protein>
<evidence type="ECO:0000313" key="4">
    <source>
        <dbReference type="EMBL" id="KAA8582536.1"/>
    </source>
</evidence>
<sequence>MHLFCTCALSFSLLMASPLVSASVSNSFKDCHQFFYMQTPPAGMKGTNLRRVCQKYADKQRYATLYDSSRRLPLYSAYIFKKSDGKRRIDTPWMYEPQLVSDDESGNMRALPLTEDTPPLIEDSQAVLEDYTDAVEYRRGPLNPDLHQSQPDDKSSTYTLTNVVPLFTNFLDASWNPYLDIIRRRLNNFCHGTSFMVTGVTVSGGTLKRDNKDRLAIPKHLWLAYCCPRFDHNSPYEVRFMFPSYGGYALNEQTDHSVVEVPLKTLEIFLKSQSDIDSDPTIFYKGCVPENSFRKKRDPTTIETRSILSAAHRNISDGKLSVSNSYQTDIKAILTMASWAKTILLVSIITSGVRGRVEKELSPECRQFLYMGTPPTGLEHHSLRFICQRYNKKPRYMTLYNTADHIPVYSAYTFKRSDGDKCADVPWMYEPQLSTSSGTDEMQPFPRGYMHMNFEDAQAVLDDYTNAILYERGTLNPDGHQEDPDDKASTYTLTNVVPMVPDFNVRVWNEQEHIIRKRLNNYCRGTAYIVTGITTSGKMIRRENMNRVAVPAYLWSAYCCIDYDHNAPYDERYKFPSFAHYGLNEEDNEVVEISVQKLKEFLRKTTFVGQNFQIFVGDCVPPGSRNTLYLRDLSSIRESSQHHFLCLLLTMMIMIPTSEKCALPLVAVLATLTCVLLQGAQAGVVGDFNHVERCKDSLYMGTPPRGYLSNSFTKICQRYEDKPRYVTLYDTHKHIPIYSAYTFKKSDGEKKVDFPWMFEPQLASEKSSSNMEPFPQSSSMHMNFEDTQAVLEDYADVVQYERGQLNPDEHQSDPLDKASTYSLTNVVPQIREFNMGPWAEHQDLIRKRLNNYCRGKAYVVTGVTTSGHTIRRNNLDRVAVPEYMWSAYCCTEFDQNAPYFVRYKFPVFAAYGMNDRVNNHMVEVPLKNLEKFLKGRMDVDKNFQIFYSDCVPDN</sequence>
<feature type="domain" description="DNA/RNA non-specific endonuclease/pyrophosphatase/phosphodiesterase" evidence="3">
    <location>
        <begin position="392"/>
        <end position="608"/>
    </location>
</feature>
<feature type="chain" id="PRO_5023818621" description="DNA/RNA non-specific endonuclease domain-containing protein" evidence="1">
    <location>
        <begin position="23"/>
        <end position="954"/>
    </location>
</feature>
<dbReference type="PANTHER" id="PTHR21472:SF20">
    <property type="entry name" value="ENDONUCLEASE DOMAIN-CONTAINING 1 PROTEIN-LIKE"/>
    <property type="match status" value="1"/>
</dbReference>
<evidence type="ECO:0000259" key="2">
    <source>
        <dbReference type="SMART" id="SM00477"/>
    </source>
</evidence>
<gene>
    <name evidence="4" type="ORF">FQN60_006207</name>
</gene>
<dbReference type="GO" id="GO:0046872">
    <property type="term" value="F:metal ion binding"/>
    <property type="evidence" value="ECO:0007669"/>
    <property type="project" value="InterPro"/>
</dbReference>
<dbReference type="GO" id="GO:0016787">
    <property type="term" value="F:hydrolase activity"/>
    <property type="evidence" value="ECO:0007669"/>
    <property type="project" value="InterPro"/>
</dbReference>
<dbReference type="InterPro" id="IPR044925">
    <property type="entry name" value="His-Me_finger_sf"/>
</dbReference>
<dbReference type="SMART" id="SM00477">
    <property type="entry name" value="NUC"/>
    <property type="match status" value="2"/>
</dbReference>
<organism evidence="4 5">
    <name type="scientific">Etheostoma spectabile</name>
    <name type="common">orangethroat darter</name>
    <dbReference type="NCBI Taxonomy" id="54343"/>
    <lineage>
        <taxon>Eukaryota</taxon>
        <taxon>Metazoa</taxon>
        <taxon>Chordata</taxon>
        <taxon>Craniata</taxon>
        <taxon>Vertebrata</taxon>
        <taxon>Euteleostomi</taxon>
        <taxon>Actinopterygii</taxon>
        <taxon>Neopterygii</taxon>
        <taxon>Teleostei</taxon>
        <taxon>Neoteleostei</taxon>
        <taxon>Acanthomorphata</taxon>
        <taxon>Eupercaria</taxon>
        <taxon>Perciformes</taxon>
        <taxon>Percoidei</taxon>
        <taxon>Percidae</taxon>
        <taxon>Etheostomatinae</taxon>
        <taxon>Etheostoma</taxon>
    </lineage>
</organism>
<dbReference type="SUPFAM" id="SSF54060">
    <property type="entry name" value="His-Me finger endonucleases"/>
    <property type="match status" value="3"/>
</dbReference>
<dbReference type="GO" id="GO:0003676">
    <property type="term" value="F:nucleic acid binding"/>
    <property type="evidence" value="ECO:0007669"/>
    <property type="project" value="InterPro"/>
</dbReference>
<proteinExistence type="predicted"/>
<dbReference type="InterPro" id="IPR020821">
    <property type="entry name" value="ENPP1-3/EXOG-like_nuc-like"/>
</dbReference>
<dbReference type="Pfam" id="PF01223">
    <property type="entry name" value="Endonuclease_NS"/>
    <property type="match status" value="3"/>
</dbReference>
<evidence type="ECO:0008006" key="6">
    <source>
        <dbReference type="Google" id="ProtNLM"/>
    </source>
</evidence>
<dbReference type="InterPro" id="IPR039015">
    <property type="entry name" value="ENDOD1"/>
</dbReference>
<keyword evidence="5" id="KW-1185">Reference proteome</keyword>
<dbReference type="PANTHER" id="PTHR21472">
    <property type="entry name" value="ENDONUCLEASE DOMAIN-CONTAINING 1 PROTEIN ENDOD1"/>
    <property type="match status" value="1"/>
</dbReference>
<dbReference type="Proteomes" id="UP000327493">
    <property type="component" value="Chromosome 19"/>
</dbReference>
<comment type="caution">
    <text evidence="4">The sequence shown here is derived from an EMBL/GenBank/DDBJ whole genome shotgun (WGS) entry which is preliminary data.</text>
</comment>
<name>A0A5J5CPL9_9PERO</name>
<dbReference type="SMART" id="SM00892">
    <property type="entry name" value="Endonuclease_NS"/>
    <property type="match status" value="3"/>
</dbReference>
<evidence type="ECO:0000313" key="5">
    <source>
        <dbReference type="Proteomes" id="UP000327493"/>
    </source>
</evidence>
<dbReference type="InterPro" id="IPR001604">
    <property type="entry name" value="Endo_G_ENPP1-like_dom"/>
</dbReference>